<keyword evidence="1" id="KW-0863">Zinc-finger</keyword>
<dbReference type="InterPro" id="IPR036875">
    <property type="entry name" value="Znf_CCHC_sf"/>
</dbReference>
<dbReference type="SUPFAM" id="SSF57756">
    <property type="entry name" value="Retrovirus zinc finger-like domains"/>
    <property type="match status" value="1"/>
</dbReference>
<evidence type="ECO:0000313" key="4">
    <source>
        <dbReference type="EMBL" id="KAF0443469.1"/>
    </source>
</evidence>
<feature type="domain" description="CCHC-type" evidence="3">
    <location>
        <begin position="214"/>
        <end position="229"/>
    </location>
</feature>
<keyword evidence="5" id="KW-1185">Reference proteome</keyword>
<evidence type="ECO:0000259" key="3">
    <source>
        <dbReference type="PROSITE" id="PS50158"/>
    </source>
</evidence>
<comment type="caution">
    <text evidence="4">The sequence shown here is derived from an EMBL/GenBank/DDBJ whole genome shotgun (WGS) entry which is preliminary data.</text>
</comment>
<gene>
    <name evidence="4" type="ORF">F8M41_003569</name>
</gene>
<proteinExistence type="predicted"/>
<evidence type="ECO:0000256" key="2">
    <source>
        <dbReference type="SAM" id="MobiDB-lite"/>
    </source>
</evidence>
<protein>
    <submittedName>
        <fullName evidence="4">Protein far1-related sequence 5-like</fullName>
    </submittedName>
</protein>
<dbReference type="Proteomes" id="UP000439903">
    <property type="component" value="Unassembled WGS sequence"/>
</dbReference>
<feature type="region of interest" description="Disordered" evidence="2">
    <location>
        <begin position="138"/>
        <end position="159"/>
    </location>
</feature>
<sequence length="229" mass="26180">MRVAWYHFLEILEINIVNDAFIEDFHISIIPARWYKNNIVDQLDTYLDNSPVLTAIKPCTKTLPLPSEAKFTLQSLRQFQKLEHHDVICYATPLRNWFGIAFSVSKTAINIALETNSNEELIRMLKNFITVKRQTCKDSTRSDSNNSCEDSTKNESDEVVPLQQQLIGQITESKVVKIRGAPSKKRMKSFTEEMGKKVNVQDSNHGETSSRAQRKCLLCGAPGHYQKKC</sequence>
<dbReference type="AlphaFoldDB" id="A0A8H3XB67"/>
<name>A0A8H3XB67_GIGMA</name>
<dbReference type="EMBL" id="WTPW01001311">
    <property type="protein sequence ID" value="KAF0443469.1"/>
    <property type="molecule type" value="Genomic_DNA"/>
</dbReference>
<organism evidence="4 5">
    <name type="scientific">Gigaspora margarita</name>
    <dbReference type="NCBI Taxonomy" id="4874"/>
    <lineage>
        <taxon>Eukaryota</taxon>
        <taxon>Fungi</taxon>
        <taxon>Fungi incertae sedis</taxon>
        <taxon>Mucoromycota</taxon>
        <taxon>Glomeromycotina</taxon>
        <taxon>Glomeromycetes</taxon>
        <taxon>Diversisporales</taxon>
        <taxon>Gigasporaceae</taxon>
        <taxon>Gigaspora</taxon>
    </lineage>
</organism>
<reference evidence="4 5" key="1">
    <citation type="journal article" date="2019" name="Environ. Microbiol.">
        <title>At the nexus of three kingdoms: the genome of the mycorrhizal fungus Gigaspora margarita provides insights into plant, endobacterial and fungal interactions.</title>
        <authorList>
            <person name="Venice F."/>
            <person name="Ghignone S."/>
            <person name="Salvioli di Fossalunga A."/>
            <person name="Amselem J."/>
            <person name="Novero M."/>
            <person name="Xianan X."/>
            <person name="Sedzielewska Toro K."/>
            <person name="Morin E."/>
            <person name="Lipzen A."/>
            <person name="Grigoriev I.V."/>
            <person name="Henrissat B."/>
            <person name="Martin F.M."/>
            <person name="Bonfante P."/>
        </authorList>
    </citation>
    <scope>NUCLEOTIDE SEQUENCE [LARGE SCALE GENOMIC DNA]</scope>
    <source>
        <strain evidence="4 5">BEG34</strain>
    </source>
</reference>
<dbReference type="PROSITE" id="PS50158">
    <property type="entry name" value="ZF_CCHC"/>
    <property type="match status" value="1"/>
</dbReference>
<evidence type="ECO:0000313" key="5">
    <source>
        <dbReference type="Proteomes" id="UP000439903"/>
    </source>
</evidence>
<accession>A0A8H3XB67</accession>
<dbReference type="InterPro" id="IPR001878">
    <property type="entry name" value="Znf_CCHC"/>
</dbReference>
<evidence type="ECO:0000256" key="1">
    <source>
        <dbReference type="PROSITE-ProRule" id="PRU00047"/>
    </source>
</evidence>
<dbReference type="GO" id="GO:0008270">
    <property type="term" value="F:zinc ion binding"/>
    <property type="evidence" value="ECO:0007669"/>
    <property type="project" value="UniProtKB-KW"/>
</dbReference>
<dbReference type="GO" id="GO:0003676">
    <property type="term" value="F:nucleic acid binding"/>
    <property type="evidence" value="ECO:0007669"/>
    <property type="project" value="InterPro"/>
</dbReference>
<dbReference type="OrthoDB" id="2367483at2759"/>
<keyword evidence="1" id="KW-0479">Metal-binding</keyword>
<keyword evidence="1" id="KW-0862">Zinc</keyword>